<feature type="transmembrane region" description="Helical" evidence="1">
    <location>
        <begin position="34"/>
        <end position="55"/>
    </location>
</feature>
<keyword evidence="1" id="KW-0812">Transmembrane</keyword>
<evidence type="ECO:0000256" key="1">
    <source>
        <dbReference type="SAM" id="Phobius"/>
    </source>
</evidence>
<sequence>MDIGRLGTCLDLARLACARQEPVGALGRLRSTALVLRAILAALSTGPAAGFAGLAPEAP</sequence>
<dbReference type="OrthoDB" id="9785907at2"/>
<dbReference type="Proteomes" id="UP000199696">
    <property type="component" value="Unassembled WGS sequence"/>
</dbReference>
<keyword evidence="3" id="KW-1185">Reference proteome</keyword>
<organism evidence="2 3">
    <name type="scientific">Micromonospora eburnea</name>
    <dbReference type="NCBI Taxonomy" id="227316"/>
    <lineage>
        <taxon>Bacteria</taxon>
        <taxon>Bacillati</taxon>
        <taxon>Actinomycetota</taxon>
        <taxon>Actinomycetes</taxon>
        <taxon>Micromonosporales</taxon>
        <taxon>Micromonosporaceae</taxon>
        <taxon>Micromonospora</taxon>
    </lineage>
</organism>
<dbReference type="AlphaFoldDB" id="A0A1C6VB60"/>
<proteinExistence type="predicted"/>
<accession>A0A1C6VB60</accession>
<dbReference type="RefSeq" id="WP_091123229.1">
    <property type="nucleotide sequence ID" value="NZ_FMHY01000002.1"/>
</dbReference>
<protein>
    <submittedName>
        <fullName evidence="2">Uncharacterized protein</fullName>
    </submittedName>
</protein>
<evidence type="ECO:0000313" key="2">
    <source>
        <dbReference type="EMBL" id="SCL63304.1"/>
    </source>
</evidence>
<dbReference type="EMBL" id="FMHY01000002">
    <property type="protein sequence ID" value="SCL63304.1"/>
    <property type="molecule type" value="Genomic_DNA"/>
</dbReference>
<gene>
    <name evidence="2" type="ORF">GA0070604_4944</name>
</gene>
<name>A0A1C6VB60_9ACTN</name>
<keyword evidence="1" id="KW-1133">Transmembrane helix</keyword>
<keyword evidence="1" id="KW-0472">Membrane</keyword>
<reference evidence="3" key="1">
    <citation type="submission" date="2016-06" db="EMBL/GenBank/DDBJ databases">
        <authorList>
            <person name="Varghese N."/>
            <person name="Submissions Spin"/>
        </authorList>
    </citation>
    <scope>NUCLEOTIDE SEQUENCE [LARGE SCALE GENOMIC DNA]</scope>
    <source>
        <strain evidence="3">DSM 44814</strain>
    </source>
</reference>
<evidence type="ECO:0000313" key="3">
    <source>
        <dbReference type="Proteomes" id="UP000199696"/>
    </source>
</evidence>